<sequence>MTEALNNTKEQEIKRTMTHALTELNWNEHRIIMALAVVAAKEELHQNALTLSVDDLLKIINLEEYDWIGMNMYAHGDITDKQIWNCIMDVSKKEYIVLWDTGSTLIRWINKVTYDAENREITMQIDPDMVDCMKDLVFEGIPPYDFVISKDAMTVLKSMRDNRKYDKKYNCSAIMVKPSLFKTRKADWKENRLLPAITQIQEYIPITVDVLESHADRVMVRCDWLPHGMEVLKKEEVVCHAIPEKLYTQHMKIDMQVLAEMRKQM</sequence>
<organism evidence="1">
    <name type="scientific">uncultured prokaryote</name>
    <dbReference type="NCBI Taxonomy" id="198431"/>
    <lineage>
        <taxon>unclassified sequences</taxon>
        <taxon>environmental samples</taxon>
    </lineage>
</organism>
<reference evidence="1" key="1">
    <citation type="submission" date="2015-06" db="EMBL/GenBank/DDBJ databases">
        <authorList>
            <person name="Joergensen T."/>
        </authorList>
    </citation>
    <scope>NUCLEOTIDE SEQUENCE</scope>
    <source>
        <plasmid evidence="1">pRGRH0139</plasmid>
    </source>
</reference>
<dbReference type="SUPFAM" id="SSF46785">
    <property type="entry name" value="Winged helix' DNA-binding domain"/>
    <property type="match status" value="1"/>
</dbReference>
<geneLocation type="plasmid" evidence="1">
    <name>pRGRH0139</name>
</geneLocation>
<name>A0A0H5QD14_9ZZZZ</name>
<dbReference type="AlphaFoldDB" id="A0A0H5QD14"/>
<reference evidence="1" key="2">
    <citation type="submission" date="2015-07" db="EMBL/GenBank/DDBJ databases">
        <title>Plasmids, circular viruses and viroids from rat gut.</title>
        <authorList>
            <person name="Jorgensen T.J."/>
            <person name="Hansen M.A."/>
            <person name="Xu Z."/>
            <person name="Tabak M.A."/>
            <person name="Sorensen S.J."/>
            <person name="Hansen L.H."/>
        </authorList>
    </citation>
    <scope>NUCLEOTIDE SEQUENCE</scope>
    <source>
        <plasmid evidence="1">pRGRH0139</plasmid>
    </source>
</reference>
<dbReference type="InterPro" id="IPR036388">
    <property type="entry name" value="WH-like_DNA-bd_sf"/>
</dbReference>
<protein>
    <submittedName>
        <fullName evidence="1">Uncharacterized protein</fullName>
    </submittedName>
</protein>
<evidence type="ECO:0000313" key="1">
    <source>
        <dbReference type="EMBL" id="CRY94047.1"/>
    </source>
</evidence>
<dbReference type="InterPro" id="IPR036390">
    <property type="entry name" value="WH_DNA-bd_sf"/>
</dbReference>
<accession>A0A0H5QD14</accession>
<dbReference type="EMBL" id="LN852829">
    <property type="protein sequence ID" value="CRY94047.1"/>
    <property type="molecule type" value="Genomic_DNA"/>
</dbReference>
<keyword evidence="1" id="KW-0614">Plasmid</keyword>
<proteinExistence type="predicted"/>
<dbReference type="Gene3D" id="1.10.10.10">
    <property type="entry name" value="Winged helix-like DNA-binding domain superfamily/Winged helix DNA-binding domain"/>
    <property type="match status" value="1"/>
</dbReference>